<name>A0A2S4HJJ8_9GAMM</name>
<sequence>MNTEQVVIQRSDSRCELCASPEHLALYAVAPYDDSKAEQCVMTCAVCREQLAEGSELDTKRWHSLNDTVWSSVAAVQVLSYRLLKRLAAEPWAQDLIDMVYLTEEVQHWADATETPDSDDGEPTLDSNGTQLFAGDTVVLIKDLDVKGTSFVAKRGTAVRGIALTNNPEHIEGRVNGTRIVIISAFVKKSN</sequence>
<dbReference type="SUPFAM" id="SSF82057">
    <property type="entry name" value="Prokaryotic SH3-related domain"/>
    <property type="match status" value="1"/>
</dbReference>
<gene>
    <name evidence="2" type="ORF">C0068_02555</name>
</gene>
<dbReference type="SMART" id="SM00782">
    <property type="entry name" value="PhnA_Zn_Ribbon"/>
    <property type="match status" value="1"/>
</dbReference>
<reference evidence="2" key="1">
    <citation type="submission" date="2018-01" db="EMBL/GenBank/DDBJ databases">
        <authorList>
            <person name="Yu X.-D."/>
        </authorList>
    </citation>
    <scope>NUCLEOTIDE SEQUENCE</scope>
    <source>
        <strain evidence="2">ZX-21</strain>
    </source>
</reference>
<protein>
    <submittedName>
        <fullName evidence="2">PhnA domain protein</fullName>
    </submittedName>
</protein>
<dbReference type="OrthoDB" id="9810131at2"/>
<dbReference type="InterPro" id="IPR013991">
    <property type="entry name" value="PhnaA_N_proteobac"/>
</dbReference>
<dbReference type="RefSeq" id="WP_103682927.1">
    <property type="nucleotide sequence ID" value="NZ_PQGG01000007.1"/>
</dbReference>
<dbReference type="Pfam" id="PF03831">
    <property type="entry name" value="YjdM"/>
    <property type="match status" value="1"/>
</dbReference>
<dbReference type="PANTHER" id="PTHR30305:SF3">
    <property type="entry name" value="PROTEIN YJDM"/>
    <property type="match status" value="1"/>
</dbReference>
<proteinExistence type="predicted"/>
<organism evidence="2 3">
    <name type="scientific">Zhongshania marina</name>
    <dbReference type="NCBI Taxonomy" id="2304603"/>
    <lineage>
        <taxon>Bacteria</taxon>
        <taxon>Pseudomonadati</taxon>
        <taxon>Pseudomonadota</taxon>
        <taxon>Gammaproteobacteria</taxon>
        <taxon>Cellvibrionales</taxon>
        <taxon>Spongiibacteraceae</taxon>
        <taxon>Zhongshania</taxon>
    </lineage>
</organism>
<comment type="caution">
    <text evidence="2">The sequence shown here is derived from an EMBL/GenBank/DDBJ whole genome shotgun (WGS) entry which is preliminary data.</text>
</comment>
<evidence type="ECO:0000313" key="3">
    <source>
        <dbReference type="Proteomes" id="UP000237222"/>
    </source>
</evidence>
<accession>A0A2S4HJJ8</accession>
<dbReference type="Gene3D" id="2.30.30.40">
    <property type="entry name" value="SH3 Domains"/>
    <property type="match status" value="1"/>
</dbReference>
<evidence type="ECO:0000259" key="1">
    <source>
        <dbReference type="SMART" id="SM00782"/>
    </source>
</evidence>
<dbReference type="PANTHER" id="PTHR30305">
    <property type="entry name" value="PROTEIN YJDM-RELATED"/>
    <property type="match status" value="1"/>
</dbReference>
<evidence type="ECO:0000313" key="2">
    <source>
        <dbReference type="EMBL" id="POP54166.1"/>
    </source>
</evidence>
<dbReference type="AlphaFoldDB" id="A0A2S4HJJ8"/>
<feature type="domain" description="PhnA protein N-terminal proteobacterial" evidence="1">
    <location>
        <begin position="9"/>
        <end position="52"/>
    </location>
</feature>
<dbReference type="InterPro" id="IPR013988">
    <property type="entry name" value="YjdM_C"/>
</dbReference>
<dbReference type="Proteomes" id="UP000237222">
    <property type="component" value="Unassembled WGS sequence"/>
</dbReference>
<dbReference type="EMBL" id="PQGG01000007">
    <property type="protein sequence ID" value="POP54166.1"/>
    <property type="molecule type" value="Genomic_DNA"/>
</dbReference>